<dbReference type="EMBL" id="CADEAL010000125">
    <property type="protein sequence ID" value="CAB1414865.1"/>
    <property type="molecule type" value="Genomic_DNA"/>
</dbReference>
<sequence length="132" mass="14876">MPPHTEQTSTNQHLRPPGMFPTTLAVPAAFCTAVMTSRSRSSDIQMRQNVAAEWSFSVIHAAMPFLLCYYCMFHFTKQVRTASANEVSDRRRRESEGRIKVERKALGGLGLQSRHPGISLKNIQTAMNVQRL</sequence>
<reference evidence="2" key="1">
    <citation type="submission" date="2020-03" db="EMBL/GenBank/DDBJ databases">
        <authorList>
            <person name="Weist P."/>
        </authorList>
    </citation>
    <scope>NUCLEOTIDE SEQUENCE</scope>
</reference>
<keyword evidence="1" id="KW-0472">Membrane</keyword>
<dbReference type="AlphaFoldDB" id="A0A9N7TKU1"/>
<evidence type="ECO:0000256" key="1">
    <source>
        <dbReference type="SAM" id="Phobius"/>
    </source>
</evidence>
<gene>
    <name evidence="2" type="ORF">PLEPLA_LOCUS2577</name>
</gene>
<dbReference type="Proteomes" id="UP001153269">
    <property type="component" value="Unassembled WGS sequence"/>
</dbReference>
<organism evidence="2 3">
    <name type="scientific">Pleuronectes platessa</name>
    <name type="common">European plaice</name>
    <dbReference type="NCBI Taxonomy" id="8262"/>
    <lineage>
        <taxon>Eukaryota</taxon>
        <taxon>Metazoa</taxon>
        <taxon>Chordata</taxon>
        <taxon>Craniata</taxon>
        <taxon>Vertebrata</taxon>
        <taxon>Euteleostomi</taxon>
        <taxon>Actinopterygii</taxon>
        <taxon>Neopterygii</taxon>
        <taxon>Teleostei</taxon>
        <taxon>Neoteleostei</taxon>
        <taxon>Acanthomorphata</taxon>
        <taxon>Carangaria</taxon>
        <taxon>Pleuronectiformes</taxon>
        <taxon>Pleuronectoidei</taxon>
        <taxon>Pleuronectidae</taxon>
        <taxon>Pleuronectes</taxon>
    </lineage>
</organism>
<protein>
    <submittedName>
        <fullName evidence="2">Uncharacterized protein</fullName>
    </submittedName>
</protein>
<evidence type="ECO:0000313" key="2">
    <source>
        <dbReference type="EMBL" id="CAB1414865.1"/>
    </source>
</evidence>
<name>A0A9N7TKU1_PLEPL</name>
<keyword evidence="1" id="KW-1133">Transmembrane helix</keyword>
<accession>A0A9N7TKU1</accession>
<evidence type="ECO:0000313" key="3">
    <source>
        <dbReference type="Proteomes" id="UP001153269"/>
    </source>
</evidence>
<comment type="caution">
    <text evidence="2">The sequence shown here is derived from an EMBL/GenBank/DDBJ whole genome shotgun (WGS) entry which is preliminary data.</text>
</comment>
<feature type="transmembrane region" description="Helical" evidence="1">
    <location>
        <begin position="18"/>
        <end position="35"/>
    </location>
</feature>
<keyword evidence="3" id="KW-1185">Reference proteome</keyword>
<proteinExistence type="predicted"/>
<keyword evidence="1" id="KW-0812">Transmembrane</keyword>
<feature type="transmembrane region" description="Helical" evidence="1">
    <location>
        <begin position="56"/>
        <end position="75"/>
    </location>
</feature>